<keyword evidence="4" id="KW-0812">Transmembrane</keyword>
<feature type="chain" id="PRO_5034477685" evidence="5">
    <location>
        <begin position="21"/>
        <end position="857"/>
    </location>
</feature>
<keyword evidence="5" id="KW-0732">Signal</keyword>
<dbReference type="AlphaFoldDB" id="A0A8H7BXM3"/>
<dbReference type="Proteomes" id="UP000605846">
    <property type="component" value="Unassembled WGS sequence"/>
</dbReference>
<dbReference type="PANTHER" id="PTHR46093:SF18">
    <property type="entry name" value="FIBRONECTIN TYPE-III DOMAIN-CONTAINING PROTEIN"/>
    <property type="match status" value="1"/>
</dbReference>
<keyword evidence="1" id="KW-0880">Kelch repeat</keyword>
<evidence type="ECO:0000256" key="1">
    <source>
        <dbReference type="ARBA" id="ARBA00022441"/>
    </source>
</evidence>
<feature type="transmembrane region" description="Helical" evidence="4">
    <location>
        <begin position="420"/>
        <end position="438"/>
    </location>
</feature>
<dbReference type="EMBL" id="JABAYA010000059">
    <property type="protein sequence ID" value="KAF7727342.1"/>
    <property type="molecule type" value="Genomic_DNA"/>
</dbReference>
<reference evidence="7" key="1">
    <citation type="submission" date="2020-01" db="EMBL/GenBank/DDBJ databases">
        <title>Genome Sequencing of Three Apophysomyces-Like Fungal Strains Confirms a Novel Fungal Genus in the Mucoromycota with divergent Burkholderia-like Endosymbiotic Bacteria.</title>
        <authorList>
            <person name="Stajich J.E."/>
            <person name="Macias A.M."/>
            <person name="Carter-House D."/>
            <person name="Lovett B."/>
            <person name="Kasson L.R."/>
            <person name="Berry K."/>
            <person name="Grigoriev I."/>
            <person name="Chang Y."/>
            <person name="Spatafora J."/>
            <person name="Kasson M.T."/>
        </authorList>
    </citation>
    <scope>NUCLEOTIDE SEQUENCE</scope>
    <source>
        <strain evidence="7">NRRL A-21654</strain>
    </source>
</reference>
<name>A0A8H7BXM3_9FUNG</name>
<dbReference type="InterPro" id="IPR056737">
    <property type="entry name" value="Beta-prop_ATRN-MKLN-like"/>
</dbReference>
<dbReference type="InterPro" id="IPR006652">
    <property type="entry name" value="Kelch_1"/>
</dbReference>
<dbReference type="InterPro" id="IPR015915">
    <property type="entry name" value="Kelch-typ_b-propeller"/>
</dbReference>
<keyword evidence="4" id="KW-0472">Membrane</keyword>
<dbReference type="SUPFAM" id="SSF117281">
    <property type="entry name" value="Kelch motif"/>
    <property type="match status" value="2"/>
</dbReference>
<keyword evidence="2" id="KW-0677">Repeat</keyword>
<organism evidence="7 8">
    <name type="scientific">Apophysomyces ossiformis</name>
    <dbReference type="NCBI Taxonomy" id="679940"/>
    <lineage>
        <taxon>Eukaryota</taxon>
        <taxon>Fungi</taxon>
        <taxon>Fungi incertae sedis</taxon>
        <taxon>Mucoromycota</taxon>
        <taxon>Mucoromycotina</taxon>
        <taxon>Mucoromycetes</taxon>
        <taxon>Mucorales</taxon>
        <taxon>Mucorineae</taxon>
        <taxon>Mucoraceae</taxon>
        <taxon>Apophysomyces</taxon>
    </lineage>
</organism>
<dbReference type="PANTHER" id="PTHR46093">
    <property type="entry name" value="ACYL-COA-BINDING DOMAIN-CONTAINING PROTEIN 5"/>
    <property type="match status" value="1"/>
</dbReference>
<dbReference type="Pfam" id="PF24981">
    <property type="entry name" value="Beta-prop_ATRN-LZTR1"/>
    <property type="match status" value="1"/>
</dbReference>
<dbReference type="SMART" id="SM00612">
    <property type="entry name" value="Kelch"/>
    <property type="match status" value="2"/>
</dbReference>
<feature type="signal peptide" evidence="5">
    <location>
        <begin position="1"/>
        <end position="20"/>
    </location>
</feature>
<feature type="domain" description="Attractin/MKLN-like beta-propeller" evidence="6">
    <location>
        <begin position="35"/>
        <end position="279"/>
    </location>
</feature>
<protein>
    <submittedName>
        <fullName evidence="7">Acyl-CoA-binding domain-containing protein 5</fullName>
    </submittedName>
</protein>
<evidence type="ECO:0000256" key="5">
    <source>
        <dbReference type="SAM" id="SignalP"/>
    </source>
</evidence>
<evidence type="ECO:0000259" key="6">
    <source>
        <dbReference type="Pfam" id="PF24981"/>
    </source>
</evidence>
<feature type="transmembrane region" description="Helical" evidence="4">
    <location>
        <begin position="688"/>
        <end position="710"/>
    </location>
</feature>
<gene>
    <name evidence="7" type="primary">ACBP5_3</name>
    <name evidence="7" type="ORF">EC973_007651</name>
</gene>
<keyword evidence="8" id="KW-1185">Reference proteome</keyword>
<proteinExistence type="predicted"/>
<evidence type="ECO:0000256" key="3">
    <source>
        <dbReference type="SAM" id="MobiDB-lite"/>
    </source>
</evidence>
<feature type="transmembrane region" description="Helical" evidence="4">
    <location>
        <begin position="363"/>
        <end position="390"/>
    </location>
</feature>
<sequence length="857" mass="95345">MKNLSFLLLTLSVAFSSVHAYLNVPNLMATLPFKAGMAAAQRNNSLILFGGENVALRFSNDLYQLTQAGDQFQWKILPQQQTPAGVTYGQAVVSGDNFYVMGGLAQNTANQLLPLQIYQYSFTNANWVAWPLNNNTNATNVPVNRQLFTATAYNGGKNVYICGGALNVSIPFAELWSLDLTTQTFTKLAQPPSARYGHTASLLSDGRLVVIGGVMVVPNARGLAPTTSVDIYDPKTNQWTTQKVSPASNGRYASTCTNHNAVITSDNKILIFGGDNGQIERTRSYWNGIAVLDTNTWTWNLPNANGIPPSSRSYASAGMLYGNYLTVAFGAALNTYYNDINVLNLDTFSWLQSFNTPNQGSSISAGLIAGVTIAAVVLAAIILFLLWRFWSYVCWLVKRIHSDIWKPRSGEPVWAETTRIVFQVVLLFLFTMFLVFVIKQSVTSPNITQRIVNPSATVEVPDIRFCFDGYPTYPNPADPRNPGVGCQTNNGYSCSNYIQPLNKSIFVPTFTDNLGEVNCYLFRSPEYFKMTGTSGANNGSSMTFTFYADQSINYGRVHMSLFPKEMDPNVQIYGIQDSIPSLMTEGQVLNWQNGERNDIQTTNVFDISPFTYSALSYELVDHLYLQDAGWNYVGFLPIQNRTPEMTSYFRAEAPNPAYTQVHTSIASVAVIPKQFAQLIDREVKMFTLLNALGFVGGVFGIVVALQAWLFGFRPRSPWGVVQRWSVGDMKRSLLRGLQSQFQITKAGIPLVHPVSKRFSTDPHNISLESEVDRIACVEERMQVLELLFKAYYVDDEVFRSLDNATKKTNQNQFPPSQEKQGDPENGFSHMFNDRRHSSGDSSQYPLQPQQAGGMNHM</sequence>
<evidence type="ECO:0000313" key="7">
    <source>
        <dbReference type="EMBL" id="KAF7727342.1"/>
    </source>
</evidence>
<dbReference type="Gene3D" id="2.120.10.80">
    <property type="entry name" value="Kelch-type beta propeller"/>
    <property type="match status" value="2"/>
</dbReference>
<keyword evidence="4" id="KW-1133">Transmembrane helix</keyword>
<feature type="compositionally biased region" description="Polar residues" evidence="3">
    <location>
        <begin position="804"/>
        <end position="818"/>
    </location>
</feature>
<dbReference type="OrthoDB" id="432528at2759"/>
<feature type="region of interest" description="Disordered" evidence="3">
    <location>
        <begin position="804"/>
        <end position="857"/>
    </location>
</feature>
<evidence type="ECO:0000256" key="2">
    <source>
        <dbReference type="ARBA" id="ARBA00022737"/>
    </source>
</evidence>
<comment type="caution">
    <text evidence="7">The sequence shown here is derived from an EMBL/GenBank/DDBJ whole genome shotgun (WGS) entry which is preliminary data.</text>
</comment>
<evidence type="ECO:0000313" key="8">
    <source>
        <dbReference type="Proteomes" id="UP000605846"/>
    </source>
</evidence>
<accession>A0A8H7BXM3</accession>
<feature type="compositionally biased region" description="Polar residues" evidence="3">
    <location>
        <begin position="839"/>
        <end position="857"/>
    </location>
</feature>
<evidence type="ECO:0000256" key="4">
    <source>
        <dbReference type="SAM" id="Phobius"/>
    </source>
</evidence>